<dbReference type="Pfam" id="PF17189">
    <property type="entry name" value="Glyco_hydro_30C"/>
    <property type="match status" value="1"/>
</dbReference>
<dbReference type="InterPro" id="IPR017853">
    <property type="entry name" value="GH"/>
</dbReference>
<feature type="domain" description="Glycosyl hydrolase family 30 beta sandwich" evidence="9">
    <location>
        <begin position="441"/>
        <end position="497"/>
    </location>
</feature>
<feature type="domain" description="Glycosyl hydrolase family 30 TIM-barrel" evidence="8">
    <location>
        <begin position="90"/>
        <end position="433"/>
    </location>
</feature>
<dbReference type="PRINTS" id="PR00843">
    <property type="entry name" value="GLHYDRLASE30"/>
</dbReference>
<feature type="chain" id="PRO_5047000699" description="Glucosylceramidase" evidence="7">
    <location>
        <begin position="17"/>
        <end position="500"/>
    </location>
</feature>
<dbReference type="GeneID" id="108559457"/>
<evidence type="ECO:0000259" key="8">
    <source>
        <dbReference type="Pfam" id="PF02055"/>
    </source>
</evidence>
<keyword evidence="6" id="KW-0443">Lipid metabolism</keyword>
<evidence type="ECO:0000256" key="2">
    <source>
        <dbReference type="ARBA" id="ARBA00005382"/>
    </source>
</evidence>
<keyword evidence="4 7" id="KW-0732">Signal</keyword>
<keyword evidence="6" id="KW-0326">Glycosidase</keyword>
<evidence type="ECO:0000256" key="1">
    <source>
        <dbReference type="ARBA" id="ARBA00001013"/>
    </source>
</evidence>
<keyword evidence="5 6" id="KW-0378">Hydrolase</keyword>
<evidence type="ECO:0000259" key="9">
    <source>
        <dbReference type="Pfam" id="PF17189"/>
    </source>
</evidence>
<proteinExistence type="inferred from homology"/>
<dbReference type="Pfam" id="PF02055">
    <property type="entry name" value="Glyco_hydro_30"/>
    <property type="match status" value="1"/>
</dbReference>
<evidence type="ECO:0000313" key="10">
    <source>
        <dbReference type="Proteomes" id="UP000695000"/>
    </source>
</evidence>
<dbReference type="PANTHER" id="PTHR11069">
    <property type="entry name" value="GLUCOSYLCERAMIDASE"/>
    <property type="match status" value="1"/>
</dbReference>
<evidence type="ECO:0000313" key="11">
    <source>
        <dbReference type="RefSeq" id="XP_017772244.1"/>
    </source>
</evidence>
<dbReference type="InterPro" id="IPR033452">
    <property type="entry name" value="GH30_C"/>
</dbReference>
<dbReference type="PANTHER" id="PTHR11069:SF23">
    <property type="entry name" value="LYSOSOMAL ACID GLUCOSYLCERAMIDASE"/>
    <property type="match status" value="1"/>
</dbReference>
<dbReference type="Gene3D" id="3.20.20.80">
    <property type="entry name" value="Glycosidases"/>
    <property type="match status" value="1"/>
</dbReference>
<evidence type="ECO:0000256" key="5">
    <source>
        <dbReference type="ARBA" id="ARBA00022801"/>
    </source>
</evidence>
<comment type="catalytic activity">
    <reaction evidence="1">
        <text>a beta-D-glucosyl-(1&lt;-&gt;1')-N-acylsphing-4-enine + H2O = an N-acylsphing-4-enine + D-glucose</text>
        <dbReference type="Rhea" id="RHEA:13269"/>
        <dbReference type="ChEBI" id="CHEBI:4167"/>
        <dbReference type="ChEBI" id="CHEBI:15377"/>
        <dbReference type="ChEBI" id="CHEBI:22801"/>
        <dbReference type="ChEBI" id="CHEBI:52639"/>
        <dbReference type="EC" id="3.2.1.45"/>
    </reaction>
    <physiologicalReaction direction="left-to-right" evidence="1">
        <dbReference type="Rhea" id="RHEA:13270"/>
    </physiologicalReaction>
</comment>
<dbReference type="EC" id="3.2.1.45" evidence="3 6"/>
<name>A0ABM1MCE4_NICVS</name>
<dbReference type="InterPro" id="IPR001139">
    <property type="entry name" value="Glyco_hydro_30"/>
</dbReference>
<protein>
    <recommendedName>
        <fullName evidence="3 6">Glucosylceramidase</fullName>
        <ecNumber evidence="3 6">3.2.1.45</ecNumber>
    </recommendedName>
</protein>
<evidence type="ECO:0000256" key="4">
    <source>
        <dbReference type="ARBA" id="ARBA00022729"/>
    </source>
</evidence>
<sequence>MRLVVILLVLPFVVGSQDCDHRDFNNGATVCVCTADYCDTIDPVEKQPEGSYVLYTSNKRGHRLTKTTGNFGKASGKALTINRLKTYQEIIGFGGAFTDAVGVNLMGLNEKAREHLLRSYFSEDGIEYNMVRVPIGGTDFSTYGYSYLDQDPTFSAENYTLSKEDFELKLPLIKAAERMSNKKLDFLASAWISPKEWKTNNDYAGSGFLKQEYYQAWVDYCLRFLDLYKEQGVEFWGITTGNELSLVLAPFNRIPTVGFTPKNHTKWVRDNLGPTIKNSSYADLKVIALDDQRFLLPILEKQLEDQEFKKYLDGVGIHWYWDMIVPIKWVANFHEKHPDLFLLGTEACRGTFIFEDAVKLGSWDRAEDYATDIIDDLENWLGGWMDWNVALDLTGGPTYINNNVDSPIIVNATNGEFFKQPMFYIMGHFSKFLPKQSIRFDIDKHENLKVIAFQRPDNGTTIVVLNKSNNYVEAFRIYDEDRGEILMDISPRSISTILYW</sequence>
<gene>
    <name evidence="11" type="primary">LOC108559457</name>
</gene>
<evidence type="ECO:0000256" key="7">
    <source>
        <dbReference type="SAM" id="SignalP"/>
    </source>
</evidence>
<dbReference type="SUPFAM" id="SSF51011">
    <property type="entry name" value="Glycosyl hydrolase domain"/>
    <property type="match status" value="1"/>
</dbReference>
<organism evidence="10 11">
    <name type="scientific">Nicrophorus vespilloides</name>
    <name type="common">Boreal carrion beetle</name>
    <dbReference type="NCBI Taxonomy" id="110193"/>
    <lineage>
        <taxon>Eukaryota</taxon>
        <taxon>Metazoa</taxon>
        <taxon>Ecdysozoa</taxon>
        <taxon>Arthropoda</taxon>
        <taxon>Hexapoda</taxon>
        <taxon>Insecta</taxon>
        <taxon>Pterygota</taxon>
        <taxon>Neoptera</taxon>
        <taxon>Endopterygota</taxon>
        <taxon>Coleoptera</taxon>
        <taxon>Polyphaga</taxon>
        <taxon>Staphyliniformia</taxon>
        <taxon>Silphidae</taxon>
        <taxon>Nicrophorinae</taxon>
        <taxon>Nicrophorus</taxon>
    </lineage>
</organism>
<evidence type="ECO:0000256" key="6">
    <source>
        <dbReference type="RuleBase" id="RU361188"/>
    </source>
</evidence>
<keyword evidence="6" id="KW-0746">Sphingolipid metabolism</keyword>
<feature type="signal peptide" evidence="7">
    <location>
        <begin position="1"/>
        <end position="16"/>
    </location>
</feature>
<dbReference type="InterPro" id="IPR033453">
    <property type="entry name" value="Glyco_hydro_30_TIM-barrel"/>
</dbReference>
<comment type="similarity">
    <text evidence="2 6">Belongs to the glycosyl hydrolase 30 family.</text>
</comment>
<accession>A0ABM1MCE4</accession>
<dbReference type="SUPFAM" id="SSF51445">
    <property type="entry name" value="(Trans)glycosidases"/>
    <property type="match status" value="1"/>
</dbReference>
<keyword evidence="10" id="KW-1185">Reference proteome</keyword>
<dbReference type="RefSeq" id="XP_017772244.1">
    <property type="nucleotide sequence ID" value="XM_017916755.1"/>
</dbReference>
<reference evidence="11" key="1">
    <citation type="submission" date="2025-08" db="UniProtKB">
        <authorList>
            <consortium name="RefSeq"/>
        </authorList>
    </citation>
    <scope>IDENTIFICATION</scope>
    <source>
        <tissue evidence="11">Whole Larva</tissue>
    </source>
</reference>
<dbReference type="Proteomes" id="UP000695000">
    <property type="component" value="Unplaced"/>
</dbReference>
<evidence type="ECO:0000256" key="3">
    <source>
        <dbReference type="ARBA" id="ARBA00012658"/>
    </source>
</evidence>